<evidence type="ECO:0000313" key="3">
    <source>
        <dbReference type="Proteomes" id="UP000265520"/>
    </source>
</evidence>
<dbReference type="GO" id="GO:0005524">
    <property type="term" value="F:ATP binding"/>
    <property type="evidence" value="ECO:0007669"/>
    <property type="project" value="InterPro"/>
</dbReference>
<evidence type="ECO:0000259" key="1">
    <source>
        <dbReference type="PROSITE" id="PS50011"/>
    </source>
</evidence>
<feature type="non-terminal residue" evidence="2">
    <location>
        <position position="78"/>
    </location>
</feature>
<keyword evidence="2" id="KW-0808">Transferase</keyword>
<dbReference type="Gene3D" id="1.10.510.10">
    <property type="entry name" value="Transferase(Phosphotransferase) domain 1"/>
    <property type="match status" value="1"/>
</dbReference>
<sequence>MAPEYLENGIVSTKVDVYAFGVLMLEMITGKEVGFILSKDGENLLDVLSGIVGKESCDEKLKEFMDSSLEGNYPIELA</sequence>
<dbReference type="PROSITE" id="PS50011">
    <property type="entry name" value="PROTEIN_KINASE_DOM"/>
    <property type="match status" value="1"/>
</dbReference>
<name>A0A392R3C2_9FABA</name>
<dbReference type="GO" id="GO:0004672">
    <property type="term" value="F:protein kinase activity"/>
    <property type="evidence" value="ECO:0007669"/>
    <property type="project" value="InterPro"/>
</dbReference>
<dbReference type="InterPro" id="IPR011009">
    <property type="entry name" value="Kinase-like_dom_sf"/>
</dbReference>
<protein>
    <submittedName>
        <fullName evidence="2">LysM domain receptor-like kinase 4-like</fullName>
    </submittedName>
</protein>
<feature type="domain" description="Protein kinase" evidence="1">
    <location>
        <begin position="1"/>
        <end position="78"/>
    </location>
</feature>
<dbReference type="InterPro" id="IPR000719">
    <property type="entry name" value="Prot_kinase_dom"/>
</dbReference>
<dbReference type="SUPFAM" id="SSF56112">
    <property type="entry name" value="Protein kinase-like (PK-like)"/>
    <property type="match status" value="1"/>
</dbReference>
<keyword evidence="3" id="KW-1185">Reference proteome</keyword>
<reference evidence="2 3" key="1">
    <citation type="journal article" date="2018" name="Front. Plant Sci.">
        <title>Red Clover (Trifolium pratense) and Zigzag Clover (T. medium) - A Picture of Genomic Similarities and Differences.</title>
        <authorList>
            <person name="Dluhosova J."/>
            <person name="Istvanek J."/>
            <person name="Nedelnik J."/>
            <person name="Repkova J."/>
        </authorList>
    </citation>
    <scope>NUCLEOTIDE SEQUENCE [LARGE SCALE GENOMIC DNA]</scope>
    <source>
        <strain evidence="3">cv. 10/8</strain>
        <tissue evidence="2">Leaf</tissue>
    </source>
</reference>
<dbReference type="EMBL" id="LXQA010181741">
    <property type="protein sequence ID" value="MCI30729.1"/>
    <property type="molecule type" value="Genomic_DNA"/>
</dbReference>
<keyword evidence="2" id="KW-0675">Receptor</keyword>
<dbReference type="PANTHER" id="PTHR45927:SF11">
    <property type="entry name" value="LYSM DOMAIN RECEPTOR-LIKE KINASE 4"/>
    <property type="match status" value="1"/>
</dbReference>
<dbReference type="AlphaFoldDB" id="A0A392R3C2"/>
<dbReference type="PANTHER" id="PTHR45927">
    <property type="entry name" value="LYSM-DOMAIN RECEPTOR-LIKE KINASE-RELATED"/>
    <property type="match status" value="1"/>
</dbReference>
<organism evidence="2 3">
    <name type="scientific">Trifolium medium</name>
    <dbReference type="NCBI Taxonomy" id="97028"/>
    <lineage>
        <taxon>Eukaryota</taxon>
        <taxon>Viridiplantae</taxon>
        <taxon>Streptophyta</taxon>
        <taxon>Embryophyta</taxon>
        <taxon>Tracheophyta</taxon>
        <taxon>Spermatophyta</taxon>
        <taxon>Magnoliopsida</taxon>
        <taxon>eudicotyledons</taxon>
        <taxon>Gunneridae</taxon>
        <taxon>Pentapetalae</taxon>
        <taxon>rosids</taxon>
        <taxon>fabids</taxon>
        <taxon>Fabales</taxon>
        <taxon>Fabaceae</taxon>
        <taxon>Papilionoideae</taxon>
        <taxon>50 kb inversion clade</taxon>
        <taxon>NPAAA clade</taxon>
        <taxon>Hologalegina</taxon>
        <taxon>IRL clade</taxon>
        <taxon>Trifolieae</taxon>
        <taxon>Trifolium</taxon>
    </lineage>
</organism>
<dbReference type="Proteomes" id="UP000265520">
    <property type="component" value="Unassembled WGS sequence"/>
</dbReference>
<proteinExistence type="predicted"/>
<accession>A0A392R3C2</accession>
<evidence type="ECO:0000313" key="2">
    <source>
        <dbReference type="EMBL" id="MCI30729.1"/>
    </source>
</evidence>
<dbReference type="InterPro" id="IPR052611">
    <property type="entry name" value="Plant_RLK_LysM"/>
</dbReference>
<keyword evidence="2" id="KW-0418">Kinase</keyword>
<comment type="caution">
    <text evidence="2">The sequence shown here is derived from an EMBL/GenBank/DDBJ whole genome shotgun (WGS) entry which is preliminary data.</text>
</comment>
<dbReference type="Pfam" id="PF07714">
    <property type="entry name" value="PK_Tyr_Ser-Thr"/>
    <property type="match status" value="1"/>
</dbReference>
<dbReference type="InterPro" id="IPR001245">
    <property type="entry name" value="Ser-Thr/Tyr_kinase_cat_dom"/>
</dbReference>